<sequence>MARYRKAGPDGAIPVSVKSEVGLDEGGDPVSRAVGWFLSEAKYVSFFRILFSVHQQTSTLNMKPLQTTWSQFLGPFITQIRTHSNRREHENIDKTLKASDVILGQFDLSRQ</sequence>
<dbReference type="EMBL" id="JADFTS010000001">
    <property type="protein sequence ID" value="KAF9626402.1"/>
    <property type="molecule type" value="Genomic_DNA"/>
</dbReference>
<comment type="caution">
    <text evidence="1">The sequence shown here is derived from an EMBL/GenBank/DDBJ whole genome shotgun (WGS) entry which is preliminary data.</text>
</comment>
<keyword evidence="2" id="KW-1185">Reference proteome</keyword>
<dbReference type="AlphaFoldDB" id="A0A835J1V3"/>
<reference evidence="1 2" key="1">
    <citation type="submission" date="2020-10" db="EMBL/GenBank/DDBJ databases">
        <title>The Coptis chinensis genome and diversification of protoberbering-type alkaloids.</title>
        <authorList>
            <person name="Wang B."/>
            <person name="Shu S."/>
            <person name="Song C."/>
            <person name="Liu Y."/>
        </authorList>
    </citation>
    <scope>NUCLEOTIDE SEQUENCE [LARGE SCALE GENOMIC DNA]</scope>
    <source>
        <strain evidence="1">HL-2020</strain>
        <tissue evidence="1">Leaf</tissue>
    </source>
</reference>
<feature type="non-terminal residue" evidence="1">
    <location>
        <position position="1"/>
    </location>
</feature>
<name>A0A835J1V3_9MAGN</name>
<organism evidence="1 2">
    <name type="scientific">Coptis chinensis</name>
    <dbReference type="NCBI Taxonomy" id="261450"/>
    <lineage>
        <taxon>Eukaryota</taxon>
        <taxon>Viridiplantae</taxon>
        <taxon>Streptophyta</taxon>
        <taxon>Embryophyta</taxon>
        <taxon>Tracheophyta</taxon>
        <taxon>Spermatophyta</taxon>
        <taxon>Magnoliopsida</taxon>
        <taxon>Ranunculales</taxon>
        <taxon>Ranunculaceae</taxon>
        <taxon>Coptidoideae</taxon>
        <taxon>Coptis</taxon>
    </lineage>
</organism>
<gene>
    <name evidence="1" type="ORF">IFM89_033221</name>
</gene>
<accession>A0A835J1V3</accession>
<proteinExistence type="predicted"/>
<evidence type="ECO:0000313" key="2">
    <source>
        <dbReference type="Proteomes" id="UP000631114"/>
    </source>
</evidence>
<dbReference type="OrthoDB" id="1922221at2759"/>
<protein>
    <submittedName>
        <fullName evidence="1">Uncharacterized protein</fullName>
    </submittedName>
</protein>
<evidence type="ECO:0000313" key="1">
    <source>
        <dbReference type="EMBL" id="KAF9626402.1"/>
    </source>
</evidence>
<dbReference type="Proteomes" id="UP000631114">
    <property type="component" value="Unassembled WGS sequence"/>
</dbReference>